<keyword evidence="9 12" id="KW-0472">Membrane</keyword>
<evidence type="ECO:0000256" key="7">
    <source>
        <dbReference type="ARBA" id="ARBA00022989"/>
    </source>
</evidence>
<keyword evidence="10" id="KW-0325">Glycoprotein</keyword>
<comment type="subcellular location">
    <subcellularLocation>
        <location evidence="1 12">Golgi apparatus membrane</location>
        <topology evidence="1 12">Single-pass type II membrane protein</topology>
    </subcellularLocation>
</comment>
<feature type="transmembrane region" description="Helical" evidence="12">
    <location>
        <begin position="53"/>
        <end position="73"/>
    </location>
</feature>
<evidence type="ECO:0000256" key="9">
    <source>
        <dbReference type="ARBA" id="ARBA00023136"/>
    </source>
</evidence>
<accession>A0A6J2CCQ2</accession>
<keyword evidence="6 12" id="KW-0735">Signal-anchor</keyword>
<evidence type="ECO:0000313" key="14">
    <source>
        <dbReference type="Proteomes" id="UP000515165"/>
    </source>
</evidence>
<dbReference type="PANTHER" id="PTHR11214">
    <property type="entry name" value="BETA-1,3-N-ACETYLGLUCOSAMINYLTRANSFERASE"/>
    <property type="match status" value="1"/>
</dbReference>
<name>A0A6J2CCQ2_ZALCA</name>
<dbReference type="KEGG" id="zca:113917507"/>
<keyword evidence="8 12" id="KW-0333">Golgi apparatus</keyword>
<evidence type="ECO:0000256" key="2">
    <source>
        <dbReference type="ARBA" id="ARBA00008661"/>
    </source>
</evidence>
<dbReference type="GO" id="GO:0008532">
    <property type="term" value="F:N-acetyllactosaminide beta-1,3-N-acetylglucosaminyltransferase activity"/>
    <property type="evidence" value="ECO:0007669"/>
    <property type="project" value="TreeGrafter"/>
</dbReference>
<comment type="pathway">
    <text evidence="11">Protein modification.</text>
</comment>
<keyword evidence="4" id="KW-0808">Transferase</keyword>
<evidence type="ECO:0000256" key="10">
    <source>
        <dbReference type="ARBA" id="ARBA00023180"/>
    </source>
</evidence>
<dbReference type="InterPro" id="IPR002659">
    <property type="entry name" value="Glyco_trans_31"/>
</dbReference>
<dbReference type="Gene3D" id="3.90.550.50">
    <property type="match status" value="1"/>
</dbReference>
<protein>
    <recommendedName>
        <fullName evidence="12">Hexosyltransferase</fullName>
        <ecNumber evidence="12">2.4.1.-</ecNumber>
    </recommendedName>
</protein>
<dbReference type="FunFam" id="3.90.550.50:FF:000009">
    <property type="entry name" value="Hexosyltransferase"/>
    <property type="match status" value="1"/>
</dbReference>
<evidence type="ECO:0000256" key="1">
    <source>
        <dbReference type="ARBA" id="ARBA00004323"/>
    </source>
</evidence>
<evidence type="ECO:0000256" key="3">
    <source>
        <dbReference type="ARBA" id="ARBA00022676"/>
    </source>
</evidence>
<evidence type="ECO:0000256" key="11">
    <source>
        <dbReference type="ARBA" id="ARBA00043952"/>
    </source>
</evidence>
<reference evidence="15" key="1">
    <citation type="submission" date="2025-08" db="UniProtKB">
        <authorList>
            <consortium name="RefSeq"/>
        </authorList>
    </citation>
    <scope>IDENTIFICATION</scope>
    <source>
        <tissue evidence="15">Blood</tissue>
    </source>
</reference>
<dbReference type="GO" id="GO:0016266">
    <property type="term" value="P:protein O-linked glycosylation via N-acetyl-galactosamine"/>
    <property type="evidence" value="ECO:0007669"/>
    <property type="project" value="UniProtKB-ARBA"/>
</dbReference>
<dbReference type="OrthoDB" id="2139606at2759"/>
<dbReference type="Pfam" id="PF01762">
    <property type="entry name" value="Galactosyl_T"/>
    <property type="match status" value="1"/>
</dbReference>
<evidence type="ECO:0000313" key="15">
    <source>
        <dbReference type="RefSeq" id="XP_027441131.2"/>
    </source>
</evidence>
<evidence type="ECO:0000256" key="5">
    <source>
        <dbReference type="ARBA" id="ARBA00022692"/>
    </source>
</evidence>
<evidence type="ECO:0000256" key="12">
    <source>
        <dbReference type="RuleBase" id="RU363063"/>
    </source>
</evidence>
<evidence type="ECO:0000256" key="4">
    <source>
        <dbReference type="ARBA" id="ARBA00022679"/>
    </source>
</evidence>
<gene>
    <name evidence="15" type="primary">B3GNT3</name>
</gene>
<dbReference type="RefSeq" id="XP_027441131.2">
    <property type="nucleotide sequence ID" value="XM_027585330.2"/>
</dbReference>
<keyword evidence="5 12" id="KW-0812">Transmembrane</keyword>
<dbReference type="GO" id="GO:0008499">
    <property type="term" value="F:N-acetyl-beta-D-glucosaminide beta-(1,3)-galactosyltransferase activity"/>
    <property type="evidence" value="ECO:0007669"/>
    <property type="project" value="UniProtKB-ARBA"/>
</dbReference>
<comment type="similarity">
    <text evidence="2 12">Belongs to the glycosyltransferase 31 family.</text>
</comment>
<dbReference type="CTD" id="10331"/>
<keyword evidence="3 12" id="KW-0328">Glycosyltransferase</keyword>
<evidence type="ECO:0000256" key="8">
    <source>
        <dbReference type="ARBA" id="ARBA00023034"/>
    </source>
</evidence>
<dbReference type="PANTHER" id="PTHR11214:SF23">
    <property type="entry name" value="N-ACETYLLACTOSAMINIDE BETA-1,3-N-ACETYLGLUCOSAMINYLTRANSFERASE 3"/>
    <property type="match status" value="1"/>
</dbReference>
<evidence type="ECO:0000256" key="13">
    <source>
        <dbReference type="SAM" id="MobiDB-lite"/>
    </source>
</evidence>
<evidence type="ECO:0000256" key="6">
    <source>
        <dbReference type="ARBA" id="ARBA00022968"/>
    </source>
</evidence>
<dbReference type="GO" id="GO:0000139">
    <property type="term" value="C:Golgi membrane"/>
    <property type="evidence" value="ECO:0007669"/>
    <property type="project" value="UniProtKB-SubCell"/>
</dbReference>
<sequence>MGGGSRSGETLSACSQPRGGASRKNRKAPEQHRHPTAAPGTTRPTRMRCRRPLRTEVGLAVALSICTLLLLLFSQHVSPPTFQSLEEPQGHPEALAWPAQPSRPLPTPCRANTSVAALPGFEAQPQQVRDFLLYKHCRDFPLLQDVPPSKCAPPLFLLLVIKSSPSNYERRELVRRTWGRERQVKGVQLRRLFLVGTAPNPLEARKVNRLLAMEAQVHGDILQWDFYDSFFNLTLKQVLFLQWQETRCTNTSFVLNGDDDVFAHTNNMVSYLQDHDPDQHLFVGQLIRNVGPIRIPWSKYYVPKVVMEEEHYPPYCAGGGFLLSRFTATALRRAAATLDLFPIDDVFLGMCLKQEGLEPASHSGIRTAGIRAPSAHTSSFDPCLYRELLLVHRFLPYEMLLMWDALSQPNLTCGKQTQIY</sequence>
<keyword evidence="14" id="KW-1185">Reference proteome</keyword>
<feature type="region of interest" description="Disordered" evidence="13">
    <location>
        <begin position="1"/>
        <end position="46"/>
    </location>
</feature>
<dbReference type="GO" id="GO:0030311">
    <property type="term" value="P:poly-N-acetyllactosamine biosynthetic process"/>
    <property type="evidence" value="ECO:0007669"/>
    <property type="project" value="TreeGrafter"/>
</dbReference>
<proteinExistence type="inferred from homology"/>
<dbReference type="GeneID" id="113917507"/>
<organism evidence="14 15">
    <name type="scientific">Zalophus californianus</name>
    <name type="common">California sealion</name>
    <dbReference type="NCBI Taxonomy" id="9704"/>
    <lineage>
        <taxon>Eukaryota</taxon>
        <taxon>Metazoa</taxon>
        <taxon>Chordata</taxon>
        <taxon>Craniata</taxon>
        <taxon>Vertebrata</taxon>
        <taxon>Euteleostomi</taxon>
        <taxon>Mammalia</taxon>
        <taxon>Eutheria</taxon>
        <taxon>Laurasiatheria</taxon>
        <taxon>Carnivora</taxon>
        <taxon>Caniformia</taxon>
        <taxon>Pinnipedia</taxon>
        <taxon>Otariidae</taxon>
        <taxon>Zalophus</taxon>
    </lineage>
</organism>
<dbReference type="AlphaFoldDB" id="A0A6J2CCQ2"/>
<dbReference type="Proteomes" id="UP000515165">
    <property type="component" value="Chromosome 1"/>
</dbReference>
<keyword evidence="7 12" id="KW-1133">Transmembrane helix</keyword>
<dbReference type="EC" id="2.4.1.-" evidence="12"/>